<keyword evidence="1" id="KW-0812">Transmembrane</keyword>
<evidence type="ECO:0000313" key="3">
    <source>
        <dbReference type="Proteomes" id="UP000032726"/>
    </source>
</evidence>
<feature type="transmembrane region" description="Helical" evidence="1">
    <location>
        <begin position="89"/>
        <end position="109"/>
    </location>
</feature>
<reference evidence="2 3" key="1">
    <citation type="submission" date="2015-03" db="EMBL/GenBank/DDBJ databases">
        <title>Complete genome sequence of Muricauda lutaonensis CC-HSB-11T, isolated from a coastal hot spring.</title>
        <authorList>
            <person name="Kim K.M."/>
        </authorList>
    </citation>
    <scope>NUCLEOTIDE SEQUENCE [LARGE SCALE GENOMIC DNA]</scope>
    <source>
        <strain evidence="2 3">CC-HSB-11</strain>
    </source>
</reference>
<dbReference type="STRING" id="516051.VC82_1822"/>
<accession>A0A0D5YU91</accession>
<gene>
    <name evidence="2" type="ORF">VC82_1822</name>
</gene>
<feature type="transmembrane region" description="Helical" evidence="1">
    <location>
        <begin position="20"/>
        <end position="38"/>
    </location>
</feature>
<dbReference type="EMBL" id="CP011071">
    <property type="protein sequence ID" value="AKA35428.1"/>
    <property type="molecule type" value="Genomic_DNA"/>
</dbReference>
<keyword evidence="1" id="KW-0472">Membrane</keyword>
<dbReference type="KEGG" id="mlt:VC82_1822"/>
<sequence length="155" mass="16981">MGNVKNNIKKAVRHVSKNHVLAVSIGFVYVWFGALKFFPNTSPAKELAKNTIHSLTFGVLPDEVSILLLATLEVLIGALLMLNVLKRQAIALAIGHIIFTFTPLIFFPLESFKAAPLVPTLLGQYIGKNVIILGALITLARMHMPLSSENIEHKS</sequence>
<feature type="transmembrane region" description="Helical" evidence="1">
    <location>
        <begin position="121"/>
        <end position="140"/>
    </location>
</feature>
<keyword evidence="1" id="KW-1133">Transmembrane helix</keyword>
<dbReference type="HOGENOM" id="CLU_115323_2_0_10"/>
<dbReference type="Proteomes" id="UP000032726">
    <property type="component" value="Chromosome"/>
</dbReference>
<evidence type="ECO:0000256" key="1">
    <source>
        <dbReference type="SAM" id="Phobius"/>
    </source>
</evidence>
<evidence type="ECO:0000313" key="2">
    <source>
        <dbReference type="EMBL" id="AKA35428.1"/>
    </source>
</evidence>
<name>A0A0D5YU91_9FLAO</name>
<protein>
    <recommendedName>
        <fullName evidence="4">Doxx family protein</fullName>
    </recommendedName>
</protein>
<dbReference type="AlphaFoldDB" id="A0A0D5YU91"/>
<evidence type="ECO:0008006" key="4">
    <source>
        <dbReference type="Google" id="ProtNLM"/>
    </source>
</evidence>
<feature type="transmembrane region" description="Helical" evidence="1">
    <location>
        <begin position="64"/>
        <end position="82"/>
    </location>
</feature>
<organism evidence="2 3">
    <name type="scientific">Flagellimonas lutaonensis</name>
    <dbReference type="NCBI Taxonomy" id="516051"/>
    <lineage>
        <taxon>Bacteria</taxon>
        <taxon>Pseudomonadati</taxon>
        <taxon>Bacteroidota</taxon>
        <taxon>Flavobacteriia</taxon>
        <taxon>Flavobacteriales</taxon>
        <taxon>Flavobacteriaceae</taxon>
        <taxon>Flagellimonas</taxon>
    </lineage>
</organism>
<dbReference type="OrthoDB" id="265224at2"/>
<proteinExistence type="predicted"/>
<keyword evidence="3" id="KW-1185">Reference proteome</keyword>